<dbReference type="RefSeq" id="WP_343917242.1">
    <property type="nucleotide sequence ID" value="NZ_BAAAJT010000002.1"/>
</dbReference>
<evidence type="ECO:0000313" key="9">
    <source>
        <dbReference type="Proteomes" id="UP001597351"/>
    </source>
</evidence>
<evidence type="ECO:0000256" key="6">
    <source>
        <dbReference type="SAM" id="Phobius"/>
    </source>
</evidence>
<feature type="transmembrane region" description="Helical" evidence="6">
    <location>
        <begin position="571"/>
        <end position="592"/>
    </location>
</feature>
<dbReference type="InterPro" id="IPR050545">
    <property type="entry name" value="Mycobact_MmpL"/>
</dbReference>
<keyword evidence="4 6" id="KW-1133">Transmembrane helix</keyword>
<organism evidence="8 9">
    <name type="scientific">Nocardioides aestuarii</name>
    <dbReference type="NCBI Taxonomy" id="252231"/>
    <lineage>
        <taxon>Bacteria</taxon>
        <taxon>Bacillati</taxon>
        <taxon>Actinomycetota</taxon>
        <taxon>Actinomycetes</taxon>
        <taxon>Propionibacteriales</taxon>
        <taxon>Nocardioidaceae</taxon>
        <taxon>Nocardioides</taxon>
    </lineage>
</organism>
<dbReference type="Pfam" id="PF03176">
    <property type="entry name" value="MMPL"/>
    <property type="match status" value="2"/>
</dbReference>
<evidence type="ECO:0000256" key="2">
    <source>
        <dbReference type="ARBA" id="ARBA00022475"/>
    </source>
</evidence>
<feature type="transmembrane region" description="Helical" evidence="6">
    <location>
        <begin position="193"/>
        <end position="216"/>
    </location>
</feature>
<feature type="transmembrane region" description="Helical" evidence="6">
    <location>
        <begin position="165"/>
        <end position="186"/>
    </location>
</feature>
<comment type="caution">
    <text evidence="8">The sequence shown here is derived from an EMBL/GenBank/DDBJ whole genome shotgun (WGS) entry which is preliminary data.</text>
</comment>
<dbReference type="Proteomes" id="UP001597351">
    <property type="component" value="Unassembled WGS sequence"/>
</dbReference>
<evidence type="ECO:0000313" key="8">
    <source>
        <dbReference type="EMBL" id="MFD1946775.1"/>
    </source>
</evidence>
<keyword evidence="5 6" id="KW-0472">Membrane</keyword>
<evidence type="ECO:0000256" key="1">
    <source>
        <dbReference type="ARBA" id="ARBA00004651"/>
    </source>
</evidence>
<feature type="transmembrane region" description="Helical" evidence="6">
    <location>
        <begin position="222"/>
        <end position="243"/>
    </location>
</feature>
<dbReference type="PANTHER" id="PTHR33406:SF13">
    <property type="entry name" value="MEMBRANE PROTEIN YDFJ"/>
    <property type="match status" value="1"/>
</dbReference>
<dbReference type="SUPFAM" id="SSF82866">
    <property type="entry name" value="Multidrug efflux transporter AcrB transmembrane domain"/>
    <property type="match status" value="2"/>
</dbReference>
<keyword evidence="9" id="KW-1185">Reference proteome</keyword>
<dbReference type="Gene3D" id="1.20.1640.10">
    <property type="entry name" value="Multidrug efflux transporter AcrB transmembrane domain"/>
    <property type="match status" value="2"/>
</dbReference>
<feature type="transmembrane region" description="Helical" evidence="6">
    <location>
        <begin position="501"/>
        <end position="520"/>
    </location>
</feature>
<sequence>MDRLLYRTGHAAAAHPWRALATWLTLMVALLGAAAAFGGETQEDWDVPGVASQAGVDLLRDHVPGAGNAYADVVVHDEDGAIEESALTGLSDSLAALPHVATVAPPQLSEDGDTAVVHVGYDVPVTHADLFEDISPLQEVAEPLRDAGLQVELRGALPDTAAAPMAGYGEMIGIVAALLILVLAFGSVVSAGLPVAVAVGGLVLASGGLALLAAVMDVSPSAPMVATMVGLGVGIDYALLMVVRHTEFLRAGFDPVEAAARATATAGRSVVFAATTVLVSLMGLRLANLATYSAFGYATAIAVLCVMVSALVLVPALCRLAGRKVLPRRVRRGRVRDTTPLTARWARVVTRRPAPWAIAAATLMVLIALPVVDMRTWPQDAGAQSTELTTRRAHDLVTEEFGPGAATDLVVVADLSRVDAGELAGIERSLRAEDDLVAVTPPMESPDGAVAVIDLTPAYGATDERVPGLVDTIRAELPEGAELTGDLAFFDDIADMLADRLVVVVLFVVLVSVALLMLVFRSIAVPVKAALMNVLSVSAAYGAMTAVFQWGWGADLLGLDSTFPVSSWVPILIFAILFGLSMDYEVFLLSRIRENWLAGQEPRDAIVRGLSDTGRVISAAAAIMVAVFLGFATETDVIVKQIGLGMAVAVVLDATVVRMVLVPATMTMLGRWNWWLPAWLDRVLPHLDVEGRSGETAPAGEEDRVLQNA</sequence>
<feature type="transmembrane region" description="Helical" evidence="6">
    <location>
        <begin position="354"/>
        <end position="372"/>
    </location>
</feature>
<dbReference type="EMBL" id="JBHUGD010000003">
    <property type="protein sequence ID" value="MFD1946775.1"/>
    <property type="molecule type" value="Genomic_DNA"/>
</dbReference>
<proteinExistence type="predicted"/>
<feature type="transmembrane region" description="Helical" evidence="6">
    <location>
        <begin position="638"/>
        <end position="661"/>
    </location>
</feature>
<name>A0ABW4TK12_9ACTN</name>
<feature type="domain" description="Membrane transport protein MMPL" evidence="7">
    <location>
        <begin position="436"/>
        <end position="675"/>
    </location>
</feature>
<dbReference type="PANTHER" id="PTHR33406">
    <property type="entry name" value="MEMBRANE PROTEIN MJ1562-RELATED"/>
    <property type="match status" value="1"/>
</dbReference>
<evidence type="ECO:0000256" key="4">
    <source>
        <dbReference type="ARBA" id="ARBA00022989"/>
    </source>
</evidence>
<keyword evidence="2" id="KW-1003">Cell membrane</keyword>
<feature type="transmembrane region" description="Helical" evidence="6">
    <location>
        <begin position="294"/>
        <end position="322"/>
    </location>
</feature>
<reference evidence="9" key="1">
    <citation type="journal article" date="2019" name="Int. J. Syst. Evol. Microbiol.">
        <title>The Global Catalogue of Microorganisms (GCM) 10K type strain sequencing project: providing services to taxonomists for standard genome sequencing and annotation.</title>
        <authorList>
            <consortium name="The Broad Institute Genomics Platform"/>
            <consortium name="The Broad Institute Genome Sequencing Center for Infectious Disease"/>
            <person name="Wu L."/>
            <person name="Ma J."/>
        </authorList>
    </citation>
    <scope>NUCLEOTIDE SEQUENCE [LARGE SCALE GENOMIC DNA]</scope>
    <source>
        <strain evidence="9">CGMCC 1.12477</strain>
    </source>
</reference>
<feature type="domain" description="Membrane transport protein MMPL" evidence="7">
    <location>
        <begin position="51"/>
        <end position="355"/>
    </location>
</feature>
<feature type="transmembrane region" description="Helical" evidence="6">
    <location>
        <begin position="532"/>
        <end position="551"/>
    </location>
</feature>
<gene>
    <name evidence="8" type="ORF">ACFSDE_08225</name>
</gene>
<keyword evidence="3 6" id="KW-0812">Transmembrane</keyword>
<feature type="transmembrane region" description="Helical" evidence="6">
    <location>
        <begin position="613"/>
        <end position="632"/>
    </location>
</feature>
<evidence type="ECO:0000256" key="3">
    <source>
        <dbReference type="ARBA" id="ARBA00022692"/>
    </source>
</evidence>
<dbReference type="InterPro" id="IPR004869">
    <property type="entry name" value="MMPL_dom"/>
</dbReference>
<evidence type="ECO:0000259" key="7">
    <source>
        <dbReference type="Pfam" id="PF03176"/>
    </source>
</evidence>
<feature type="transmembrane region" description="Helical" evidence="6">
    <location>
        <begin position="270"/>
        <end position="288"/>
    </location>
</feature>
<protein>
    <submittedName>
        <fullName evidence="8">MMPL family transporter</fullName>
    </submittedName>
</protein>
<comment type="subcellular location">
    <subcellularLocation>
        <location evidence="1">Cell membrane</location>
        <topology evidence="1">Multi-pass membrane protein</topology>
    </subcellularLocation>
</comment>
<evidence type="ECO:0000256" key="5">
    <source>
        <dbReference type="ARBA" id="ARBA00023136"/>
    </source>
</evidence>
<accession>A0ABW4TK12</accession>